<dbReference type="RefSeq" id="WP_230367915.1">
    <property type="nucleotide sequence ID" value="NZ_JAJALK010000017.1"/>
</dbReference>
<reference evidence="2" key="1">
    <citation type="submission" date="2023-07" db="EMBL/GenBank/DDBJ databases">
        <title>Genomic Encyclopedia of Type Strains, Phase IV (KMG-IV): sequencing the most valuable type-strain genomes for metagenomic binning, comparative biology and taxonomic classification.</title>
        <authorList>
            <person name="Goeker M."/>
        </authorList>
    </citation>
    <scope>NUCLEOTIDE SEQUENCE</scope>
    <source>
        <strain evidence="2">DSM 19569</strain>
    </source>
</reference>
<evidence type="ECO:0000259" key="1">
    <source>
        <dbReference type="Pfam" id="PF13182"/>
    </source>
</evidence>
<name>A0AAJ1TTU0_9HYPH</name>
<gene>
    <name evidence="2" type="ORF">QO001_005692</name>
</gene>
<dbReference type="Pfam" id="PF13182">
    <property type="entry name" value="DUF4007"/>
    <property type="match status" value="1"/>
</dbReference>
<dbReference type="AlphaFoldDB" id="A0AAJ1TTU0"/>
<comment type="caution">
    <text evidence="2">The sequence shown here is derived from an EMBL/GenBank/DDBJ whole genome shotgun (WGS) entry which is preliminary data.</text>
</comment>
<evidence type="ECO:0000313" key="2">
    <source>
        <dbReference type="EMBL" id="MDQ0546740.1"/>
    </source>
</evidence>
<sequence>MSVREAYSGHESFALRYGWLPKLYDAVADDSKLFADEDAAIARLGLGKNMVRALRFWGDAFGLLAPDGRAVHPTPLATAILDPVHGRDRYVEKTETLWQLHWALTTRGHLGAWNVVFDEISDPEISRRHLTNMVRQRAMRTRGEISPATLSTHVAVFLQCYAGSDQSELVLEDTLGCPLQELRLCRLVEGVGDQIVKMPRGPKPGLTVAAFAHILLDHWRNRLGENRTVSLRALLHERFAPGKVLKLDEAALLDRLEAMCRAVPSFAVREDGVGGMHLVALREDALSHLQEAAA</sequence>
<proteinExistence type="predicted"/>
<dbReference type="EMBL" id="JAUSWL010000017">
    <property type="protein sequence ID" value="MDQ0546740.1"/>
    <property type="molecule type" value="Genomic_DNA"/>
</dbReference>
<accession>A0AAJ1TTU0</accession>
<organism evidence="2 3">
    <name type="scientific">Methylobacterium brachiatum</name>
    <dbReference type="NCBI Taxonomy" id="269660"/>
    <lineage>
        <taxon>Bacteria</taxon>
        <taxon>Pseudomonadati</taxon>
        <taxon>Pseudomonadota</taxon>
        <taxon>Alphaproteobacteria</taxon>
        <taxon>Hyphomicrobiales</taxon>
        <taxon>Methylobacteriaceae</taxon>
        <taxon>Methylobacterium</taxon>
    </lineage>
</organism>
<dbReference type="Proteomes" id="UP001223420">
    <property type="component" value="Unassembled WGS sequence"/>
</dbReference>
<feature type="domain" description="DUF4007" evidence="1">
    <location>
        <begin position="7"/>
        <end position="280"/>
    </location>
</feature>
<protein>
    <recommendedName>
        <fullName evidence="1">DUF4007 domain-containing protein</fullName>
    </recommendedName>
</protein>
<evidence type="ECO:0000313" key="3">
    <source>
        <dbReference type="Proteomes" id="UP001223420"/>
    </source>
</evidence>
<dbReference type="InterPro" id="IPR025248">
    <property type="entry name" value="DUF4007"/>
</dbReference>